<name>A0ABS1DM04_9PROT</name>
<feature type="region of interest" description="Disordered" evidence="1">
    <location>
        <begin position="72"/>
        <end position="93"/>
    </location>
</feature>
<dbReference type="Proteomes" id="UP001296873">
    <property type="component" value="Unassembled WGS sequence"/>
</dbReference>
<comment type="caution">
    <text evidence="2">The sequence shown here is derived from an EMBL/GenBank/DDBJ whole genome shotgun (WGS) entry which is preliminary data.</text>
</comment>
<dbReference type="CDD" id="cd07178">
    <property type="entry name" value="terB_like_YebE"/>
    <property type="match status" value="1"/>
</dbReference>
<sequence length="237" mass="23675">MLDANGFLGRLLQDPGAKGALGGVAGGALTGLLMNKKARKTLGETAVNVGGVAALAGVAYLAYQKYQGRQDAPAPVAAPDQPGAGSLTPPPAGSSFLPKLGDTAACNALALKLVRAMIAAASADGQIDGAELKRVLATIEQADLSPSDKAAMLQAMNTPDTLDGIAALADSREVATELYAASLSAIEVDSPAEHAYLSMLATKLNLPGELVGAIHEVASGADMPPPGAQQAPRGLSA</sequence>
<evidence type="ECO:0000313" key="3">
    <source>
        <dbReference type="Proteomes" id="UP001296873"/>
    </source>
</evidence>
<dbReference type="Pfam" id="PF04391">
    <property type="entry name" value="DUF533"/>
    <property type="match status" value="1"/>
</dbReference>
<feature type="compositionally biased region" description="Low complexity" evidence="1">
    <location>
        <begin position="72"/>
        <end position="85"/>
    </location>
</feature>
<proteinExistence type="predicted"/>
<feature type="region of interest" description="Disordered" evidence="1">
    <location>
        <begin position="218"/>
        <end position="237"/>
    </location>
</feature>
<evidence type="ECO:0008006" key="4">
    <source>
        <dbReference type="Google" id="ProtNLM"/>
    </source>
</evidence>
<gene>
    <name evidence="2" type="ORF">CKO28_22330</name>
</gene>
<dbReference type="InterPro" id="IPR007486">
    <property type="entry name" value="YebE"/>
</dbReference>
<dbReference type="RefSeq" id="WP_200343206.1">
    <property type="nucleotide sequence ID" value="NZ_NRRL01000114.1"/>
</dbReference>
<evidence type="ECO:0000256" key="1">
    <source>
        <dbReference type="SAM" id="MobiDB-lite"/>
    </source>
</evidence>
<dbReference type="Gene3D" id="1.10.3680.10">
    <property type="entry name" value="TerB-like"/>
    <property type="match status" value="1"/>
</dbReference>
<dbReference type="EMBL" id="NRRL01000114">
    <property type="protein sequence ID" value="MBK1670759.1"/>
    <property type="molecule type" value="Genomic_DNA"/>
</dbReference>
<reference evidence="2 3" key="1">
    <citation type="journal article" date="2020" name="Microorganisms">
        <title>Osmotic Adaptation and Compatible Solute Biosynthesis of Phototrophic Bacteria as Revealed from Genome Analyses.</title>
        <authorList>
            <person name="Imhoff J.F."/>
            <person name="Rahn T."/>
            <person name="Kunzel S."/>
            <person name="Keller A."/>
            <person name="Neulinger S.C."/>
        </authorList>
    </citation>
    <scope>NUCLEOTIDE SEQUENCE [LARGE SCALE GENOMIC DNA]</scope>
    <source>
        <strain evidence="2 3">DSM 9895</strain>
    </source>
</reference>
<keyword evidence="3" id="KW-1185">Reference proteome</keyword>
<accession>A0ABS1DM04</accession>
<evidence type="ECO:0000313" key="2">
    <source>
        <dbReference type="EMBL" id="MBK1670759.1"/>
    </source>
</evidence>
<protein>
    <recommendedName>
        <fullName evidence="4">Protein YebE</fullName>
    </recommendedName>
</protein>
<dbReference type="SUPFAM" id="SSF158682">
    <property type="entry name" value="TerB-like"/>
    <property type="match status" value="1"/>
</dbReference>
<organism evidence="2 3">
    <name type="scientific">Rhodovibrio sodomensis</name>
    <dbReference type="NCBI Taxonomy" id="1088"/>
    <lineage>
        <taxon>Bacteria</taxon>
        <taxon>Pseudomonadati</taxon>
        <taxon>Pseudomonadota</taxon>
        <taxon>Alphaproteobacteria</taxon>
        <taxon>Rhodospirillales</taxon>
        <taxon>Rhodovibrionaceae</taxon>
        <taxon>Rhodovibrio</taxon>
    </lineage>
</organism>
<dbReference type="InterPro" id="IPR029024">
    <property type="entry name" value="TerB-like"/>
</dbReference>